<keyword evidence="3" id="KW-1185">Reference proteome</keyword>
<comment type="caution">
    <text evidence="2">The sequence shown here is derived from an EMBL/GenBank/DDBJ whole genome shotgun (WGS) entry which is preliminary data.</text>
</comment>
<name>A0ABR8KNP8_9SPHN</name>
<dbReference type="Gene3D" id="3.40.630.30">
    <property type="match status" value="1"/>
</dbReference>
<dbReference type="InterPro" id="IPR000182">
    <property type="entry name" value="GNAT_dom"/>
</dbReference>
<protein>
    <submittedName>
        <fullName evidence="2">GNAT family N-acetyltransferase</fullName>
    </submittedName>
</protein>
<reference evidence="2 3" key="1">
    <citation type="submission" date="2020-09" db="EMBL/GenBank/DDBJ databases">
        <authorList>
            <person name="Yoon J.-W."/>
        </authorList>
    </citation>
    <scope>NUCLEOTIDE SEQUENCE [LARGE SCALE GENOMIC DNA]</scope>
    <source>
        <strain evidence="2 3">KMU-140</strain>
    </source>
</reference>
<dbReference type="RefSeq" id="WP_190787760.1">
    <property type="nucleotide sequence ID" value="NZ_JACXLC010000001.1"/>
</dbReference>
<feature type="domain" description="N-acetyltransferase" evidence="1">
    <location>
        <begin position="8"/>
        <end position="170"/>
    </location>
</feature>
<dbReference type="InterPro" id="IPR051531">
    <property type="entry name" value="N-acetyltransferase"/>
</dbReference>
<dbReference type="PANTHER" id="PTHR43792">
    <property type="entry name" value="GNAT FAMILY, PUTATIVE (AFU_ORTHOLOGUE AFUA_3G00765)-RELATED-RELATED"/>
    <property type="match status" value="1"/>
</dbReference>
<evidence type="ECO:0000313" key="2">
    <source>
        <dbReference type="EMBL" id="MBD2842286.1"/>
    </source>
</evidence>
<evidence type="ECO:0000259" key="1">
    <source>
        <dbReference type="PROSITE" id="PS51186"/>
    </source>
</evidence>
<proteinExistence type="predicted"/>
<dbReference type="EMBL" id="JACXLC010000001">
    <property type="protein sequence ID" value="MBD2842286.1"/>
    <property type="molecule type" value="Genomic_DNA"/>
</dbReference>
<evidence type="ECO:0000313" key="3">
    <source>
        <dbReference type="Proteomes" id="UP000635384"/>
    </source>
</evidence>
<dbReference type="Pfam" id="PF13302">
    <property type="entry name" value="Acetyltransf_3"/>
    <property type="match status" value="1"/>
</dbReference>
<gene>
    <name evidence="2" type="ORF">IB285_08465</name>
</gene>
<sequence>MFHRSDRLLLRPIWPEDWQGVLAGISDEGVVRNLARAPWPYVAEDARKFVSLPIDPKYPRFLITRARDAEVVGCIGIDPLEDRTDAVELGYWIARPFWGQGFATEAGAAVLNIVPTLGHETVVASHFLDNPASGIVLRKLGFEPTGRVVERHSCARGEKAPTAEYEISLTERDVVQPVMAEWRAA</sequence>
<dbReference type="SUPFAM" id="SSF55729">
    <property type="entry name" value="Acyl-CoA N-acyltransferases (Nat)"/>
    <property type="match status" value="1"/>
</dbReference>
<dbReference type="PROSITE" id="PS51186">
    <property type="entry name" value="GNAT"/>
    <property type="match status" value="1"/>
</dbReference>
<dbReference type="Proteomes" id="UP000635384">
    <property type="component" value="Unassembled WGS sequence"/>
</dbReference>
<dbReference type="InterPro" id="IPR016181">
    <property type="entry name" value="Acyl_CoA_acyltransferase"/>
</dbReference>
<organism evidence="2 3">
    <name type="scientific">Erythrobacter rubeus</name>
    <dbReference type="NCBI Taxonomy" id="2760803"/>
    <lineage>
        <taxon>Bacteria</taxon>
        <taxon>Pseudomonadati</taxon>
        <taxon>Pseudomonadota</taxon>
        <taxon>Alphaproteobacteria</taxon>
        <taxon>Sphingomonadales</taxon>
        <taxon>Erythrobacteraceae</taxon>
        <taxon>Erythrobacter/Porphyrobacter group</taxon>
        <taxon>Erythrobacter</taxon>
    </lineage>
</organism>
<accession>A0ABR8KNP8</accession>